<evidence type="ECO:0000313" key="1">
    <source>
        <dbReference type="EMBL" id="MDR6968769.1"/>
    </source>
</evidence>
<sequence length="88" mass="10385">MKELLNQIIKDRNQSAEKFKEKVAFEFLFEGKDPKEIVEAYQLASVHTVQMWVCQYKSKIKEGLITLPIMTEQEKETYQLFNIVALIM</sequence>
<keyword evidence="2" id="KW-1185">Reference proteome</keyword>
<protein>
    <submittedName>
        <fullName evidence="1">Transposase</fullName>
    </submittedName>
</protein>
<comment type="caution">
    <text evidence="1">The sequence shown here is derived from an EMBL/GenBank/DDBJ whole genome shotgun (WGS) entry which is preliminary data.</text>
</comment>
<name>A0ABU1TSB0_9FLAO</name>
<accession>A0ABU1TSB0</accession>
<dbReference type="EMBL" id="JAVDVI010000013">
    <property type="protein sequence ID" value="MDR6968769.1"/>
    <property type="molecule type" value="Genomic_DNA"/>
</dbReference>
<dbReference type="Proteomes" id="UP001255185">
    <property type="component" value="Unassembled WGS sequence"/>
</dbReference>
<evidence type="ECO:0000313" key="2">
    <source>
        <dbReference type="Proteomes" id="UP001255185"/>
    </source>
</evidence>
<gene>
    <name evidence="1" type="ORF">J2X31_002795</name>
</gene>
<reference evidence="1 2" key="1">
    <citation type="submission" date="2023-07" db="EMBL/GenBank/DDBJ databases">
        <title>Sorghum-associated microbial communities from plants grown in Nebraska, USA.</title>
        <authorList>
            <person name="Schachtman D."/>
        </authorList>
    </citation>
    <scope>NUCLEOTIDE SEQUENCE [LARGE SCALE GENOMIC DNA]</scope>
    <source>
        <strain evidence="1 2">3773</strain>
    </source>
</reference>
<proteinExistence type="predicted"/>
<dbReference type="RefSeq" id="WP_310027380.1">
    <property type="nucleotide sequence ID" value="NZ_JAVDVI010000013.1"/>
</dbReference>
<organism evidence="1 2">
    <name type="scientific">Flavobacterium arsenatis</name>
    <dbReference type="NCBI Taxonomy" id="1484332"/>
    <lineage>
        <taxon>Bacteria</taxon>
        <taxon>Pseudomonadati</taxon>
        <taxon>Bacteroidota</taxon>
        <taxon>Flavobacteriia</taxon>
        <taxon>Flavobacteriales</taxon>
        <taxon>Flavobacteriaceae</taxon>
        <taxon>Flavobacterium</taxon>
    </lineage>
</organism>